<dbReference type="InterPro" id="IPR013656">
    <property type="entry name" value="PAS_4"/>
</dbReference>
<dbReference type="SMART" id="SM00086">
    <property type="entry name" value="PAC"/>
    <property type="match status" value="3"/>
</dbReference>
<evidence type="ECO:0000256" key="1">
    <source>
        <dbReference type="ARBA" id="ARBA00000085"/>
    </source>
</evidence>
<reference evidence="13 14" key="1">
    <citation type="submission" date="2020-08" db="EMBL/GenBank/DDBJ databases">
        <title>Genomic Encyclopedia of Type Strains, Phase IV (KMG-IV): sequencing the most valuable type-strain genomes for metagenomic binning, comparative biology and taxonomic classification.</title>
        <authorList>
            <person name="Goeker M."/>
        </authorList>
    </citation>
    <scope>NUCLEOTIDE SEQUENCE [LARGE SCALE GENOMIC DNA]</scope>
    <source>
        <strain evidence="13 14">DSM 27165</strain>
    </source>
</reference>
<dbReference type="InterPro" id="IPR001610">
    <property type="entry name" value="PAC"/>
</dbReference>
<evidence type="ECO:0000259" key="11">
    <source>
        <dbReference type="PROSITE" id="PS50112"/>
    </source>
</evidence>
<evidence type="ECO:0000259" key="12">
    <source>
        <dbReference type="PROSITE" id="PS50113"/>
    </source>
</evidence>
<comment type="catalytic activity">
    <reaction evidence="1">
        <text>ATP + protein L-histidine = ADP + protein N-phospho-L-histidine.</text>
        <dbReference type="EC" id="2.7.13.3"/>
    </reaction>
</comment>
<accession>A0A840MWI3</accession>
<keyword evidence="9" id="KW-0472">Membrane</keyword>
<feature type="domain" description="PAS" evidence="11">
    <location>
        <begin position="99"/>
        <end position="148"/>
    </location>
</feature>
<dbReference type="CDD" id="cd00130">
    <property type="entry name" value="PAS"/>
    <property type="match status" value="2"/>
</dbReference>
<dbReference type="SUPFAM" id="SSF55874">
    <property type="entry name" value="ATPase domain of HSP90 chaperone/DNA topoisomerase II/histidine kinase"/>
    <property type="match status" value="1"/>
</dbReference>
<dbReference type="InterPro" id="IPR003594">
    <property type="entry name" value="HATPase_dom"/>
</dbReference>
<gene>
    <name evidence="13" type="ORF">HNQ59_002833</name>
</gene>
<dbReference type="InterPro" id="IPR035965">
    <property type="entry name" value="PAS-like_dom_sf"/>
</dbReference>
<dbReference type="GO" id="GO:0042802">
    <property type="term" value="F:identical protein binding"/>
    <property type="evidence" value="ECO:0007669"/>
    <property type="project" value="UniProtKB-ARBA"/>
</dbReference>
<organism evidence="13 14">
    <name type="scientific">Chitinivorax tropicus</name>
    <dbReference type="NCBI Taxonomy" id="714531"/>
    <lineage>
        <taxon>Bacteria</taxon>
        <taxon>Pseudomonadati</taxon>
        <taxon>Pseudomonadota</taxon>
        <taxon>Betaproteobacteria</taxon>
        <taxon>Chitinivorax</taxon>
    </lineage>
</organism>
<dbReference type="InterPro" id="IPR003661">
    <property type="entry name" value="HisK_dim/P_dom"/>
</dbReference>
<keyword evidence="9" id="KW-0812">Transmembrane</keyword>
<keyword evidence="7" id="KW-0067">ATP-binding</keyword>
<keyword evidence="5" id="KW-0547">Nucleotide-binding</keyword>
<dbReference type="SMART" id="SM00388">
    <property type="entry name" value="HisKA"/>
    <property type="match status" value="1"/>
</dbReference>
<dbReference type="PANTHER" id="PTHR43304">
    <property type="entry name" value="PHYTOCHROME-LIKE PROTEIN CPH1"/>
    <property type="match status" value="1"/>
</dbReference>
<comment type="caution">
    <text evidence="13">The sequence shown here is derived from an EMBL/GenBank/DDBJ whole genome shotgun (WGS) entry which is preliminary data.</text>
</comment>
<dbReference type="InterPro" id="IPR004358">
    <property type="entry name" value="Sig_transdc_His_kin-like_C"/>
</dbReference>
<evidence type="ECO:0000256" key="7">
    <source>
        <dbReference type="ARBA" id="ARBA00022840"/>
    </source>
</evidence>
<feature type="transmembrane region" description="Helical" evidence="9">
    <location>
        <begin position="21"/>
        <end position="42"/>
    </location>
</feature>
<dbReference type="InterPro" id="IPR000014">
    <property type="entry name" value="PAS"/>
</dbReference>
<dbReference type="RefSeq" id="WP_184040540.1">
    <property type="nucleotide sequence ID" value="NZ_JACHHY010000017.1"/>
</dbReference>
<dbReference type="InterPro" id="IPR005467">
    <property type="entry name" value="His_kinase_dom"/>
</dbReference>
<feature type="domain" description="Histidine kinase" evidence="10">
    <location>
        <begin position="459"/>
        <end position="675"/>
    </location>
</feature>
<dbReference type="Proteomes" id="UP000575898">
    <property type="component" value="Unassembled WGS sequence"/>
</dbReference>
<dbReference type="Gene3D" id="3.30.565.10">
    <property type="entry name" value="Histidine kinase-like ATPase, C-terminal domain"/>
    <property type="match status" value="1"/>
</dbReference>
<dbReference type="GO" id="GO:0005524">
    <property type="term" value="F:ATP binding"/>
    <property type="evidence" value="ECO:0007669"/>
    <property type="project" value="UniProtKB-KW"/>
</dbReference>
<dbReference type="InterPro" id="IPR036097">
    <property type="entry name" value="HisK_dim/P_sf"/>
</dbReference>
<dbReference type="PROSITE" id="PS50109">
    <property type="entry name" value="HIS_KIN"/>
    <property type="match status" value="1"/>
</dbReference>
<dbReference type="Pfam" id="PF02518">
    <property type="entry name" value="HATPase_c"/>
    <property type="match status" value="1"/>
</dbReference>
<dbReference type="Gene3D" id="1.10.287.130">
    <property type="match status" value="1"/>
</dbReference>
<keyword evidence="8" id="KW-0902">Two-component regulatory system</keyword>
<dbReference type="Pfam" id="PF08447">
    <property type="entry name" value="PAS_3"/>
    <property type="match status" value="1"/>
</dbReference>
<evidence type="ECO:0000259" key="10">
    <source>
        <dbReference type="PROSITE" id="PS50109"/>
    </source>
</evidence>
<keyword evidence="6" id="KW-0418">Kinase</keyword>
<dbReference type="InterPro" id="IPR000700">
    <property type="entry name" value="PAS-assoc_C"/>
</dbReference>
<dbReference type="AlphaFoldDB" id="A0A840MWI3"/>
<evidence type="ECO:0000256" key="5">
    <source>
        <dbReference type="ARBA" id="ARBA00022741"/>
    </source>
</evidence>
<dbReference type="PROSITE" id="PS50113">
    <property type="entry name" value="PAC"/>
    <property type="match status" value="1"/>
</dbReference>
<dbReference type="CDD" id="cd00082">
    <property type="entry name" value="HisKA"/>
    <property type="match status" value="1"/>
</dbReference>
<dbReference type="SUPFAM" id="SSF47384">
    <property type="entry name" value="Homodimeric domain of signal transducing histidine kinase"/>
    <property type="match status" value="1"/>
</dbReference>
<evidence type="ECO:0000256" key="9">
    <source>
        <dbReference type="SAM" id="Phobius"/>
    </source>
</evidence>
<dbReference type="EC" id="2.7.13.3" evidence="2"/>
<dbReference type="PROSITE" id="PS50112">
    <property type="entry name" value="PAS"/>
    <property type="match status" value="3"/>
</dbReference>
<dbReference type="Pfam" id="PF08448">
    <property type="entry name" value="PAS_4"/>
    <property type="match status" value="1"/>
</dbReference>
<keyword evidence="4" id="KW-0808">Transferase</keyword>
<evidence type="ECO:0000313" key="13">
    <source>
        <dbReference type="EMBL" id="MBB5019531.1"/>
    </source>
</evidence>
<dbReference type="InterPro" id="IPR036890">
    <property type="entry name" value="HATPase_C_sf"/>
</dbReference>
<dbReference type="PANTHER" id="PTHR43304:SF1">
    <property type="entry name" value="PAC DOMAIN-CONTAINING PROTEIN"/>
    <property type="match status" value="1"/>
</dbReference>
<sequence>MTPPNETLAAPNVKRWYMRPPVFAALIVGLAVIASIFILISLKAGQQLLVGLVAIGLVAVTGLTMWALRRHIGARVQVESERDHFFNLSLDMLGLIGLDGQFKRVNPAFERILGYSSEELLNSTFFKYVHPDDISATRAETRKLSAGEPSIYFENRFRCKDDSYKWLAWAVNPEIQEGLMYAVARDVTDRKAAEQALRAESSFRKAMEDSLSTGMRAIDMDARITYVNPAFCEMTGFSESELVGHVPPYPYWPDQGYEAHQHNLELTFQGKVDRAGFELMLRRKDGQLIYVLFHVSPLIDSDGNQTGWMAAMTDITERLHAREALEASHERFVAVLDGLDAAVLVSDMENNALLFVNEQYKTLYGIDAAPETVCDIDQRHRNRWRRHGVAFDIEEQDPTSGRWYHIRSRAIKWVDGRTVRMEISTDVTERKETEELHRQQLERLQATSRLITMGEMASSLAHELNQPLAAITNYCNGCVSRLQNPTVKPADLLPAMEKASFQAERAGKIIRRIREFVKTSEPNRETCEIADIIEASIGFADIDARKNSVNISLNLDEQLPRVIADKIMIEQVLINLVRNAIEAMHATPLNDRNLLVRVIRLRNDQLEVAVIDRGHGIAPDKKARLFEPFFTTKPQGMGMGLNICRSIIEFHQGQLWVEDNPDGGTIFRFTLPTAN</sequence>
<dbReference type="FunFam" id="3.30.565.10:FF:000042">
    <property type="entry name" value="Two-component sensor histidine kinase KdpD"/>
    <property type="match status" value="1"/>
</dbReference>
<evidence type="ECO:0000256" key="2">
    <source>
        <dbReference type="ARBA" id="ARBA00012438"/>
    </source>
</evidence>
<evidence type="ECO:0000256" key="8">
    <source>
        <dbReference type="ARBA" id="ARBA00023012"/>
    </source>
</evidence>
<keyword evidence="14" id="KW-1185">Reference proteome</keyword>
<dbReference type="SUPFAM" id="SSF55785">
    <property type="entry name" value="PYP-like sensor domain (PAS domain)"/>
    <property type="match status" value="3"/>
</dbReference>
<dbReference type="SMART" id="SM00387">
    <property type="entry name" value="HATPase_c"/>
    <property type="match status" value="1"/>
</dbReference>
<feature type="transmembrane region" description="Helical" evidence="9">
    <location>
        <begin position="48"/>
        <end position="68"/>
    </location>
</feature>
<proteinExistence type="predicted"/>
<dbReference type="InterPro" id="IPR013655">
    <property type="entry name" value="PAS_fold_3"/>
</dbReference>
<feature type="domain" description="PAS" evidence="11">
    <location>
        <begin position="199"/>
        <end position="244"/>
    </location>
</feature>
<dbReference type="PRINTS" id="PR00344">
    <property type="entry name" value="BCTRLSENSOR"/>
</dbReference>
<evidence type="ECO:0000256" key="4">
    <source>
        <dbReference type="ARBA" id="ARBA00022679"/>
    </source>
</evidence>
<evidence type="ECO:0000256" key="3">
    <source>
        <dbReference type="ARBA" id="ARBA00022553"/>
    </source>
</evidence>
<dbReference type="EMBL" id="JACHHY010000017">
    <property type="protein sequence ID" value="MBB5019531.1"/>
    <property type="molecule type" value="Genomic_DNA"/>
</dbReference>
<evidence type="ECO:0000313" key="14">
    <source>
        <dbReference type="Proteomes" id="UP000575898"/>
    </source>
</evidence>
<dbReference type="NCBIfam" id="TIGR00229">
    <property type="entry name" value="sensory_box"/>
    <property type="match status" value="2"/>
</dbReference>
<protein>
    <recommendedName>
        <fullName evidence="2">histidine kinase</fullName>
        <ecNumber evidence="2">2.7.13.3</ecNumber>
    </recommendedName>
</protein>
<dbReference type="GO" id="GO:0000155">
    <property type="term" value="F:phosphorelay sensor kinase activity"/>
    <property type="evidence" value="ECO:0007669"/>
    <property type="project" value="InterPro"/>
</dbReference>
<feature type="domain" description="PAC" evidence="12">
    <location>
        <begin position="275"/>
        <end position="327"/>
    </location>
</feature>
<keyword evidence="9" id="KW-1133">Transmembrane helix</keyword>
<dbReference type="Pfam" id="PF00512">
    <property type="entry name" value="HisKA"/>
    <property type="match status" value="1"/>
</dbReference>
<evidence type="ECO:0000256" key="6">
    <source>
        <dbReference type="ARBA" id="ARBA00022777"/>
    </source>
</evidence>
<feature type="domain" description="PAS" evidence="11">
    <location>
        <begin position="328"/>
        <end position="366"/>
    </location>
</feature>
<dbReference type="InterPro" id="IPR052162">
    <property type="entry name" value="Sensor_kinase/Photoreceptor"/>
</dbReference>
<dbReference type="Pfam" id="PF13188">
    <property type="entry name" value="PAS_8"/>
    <property type="match status" value="1"/>
</dbReference>
<dbReference type="SMART" id="SM00091">
    <property type="entry name" value="PAS"/>
    <property type="match status" value="3"/>
</dbReference>
<keyword evidence="3" id="KW-0597">Phosphoprotein</keyword>
<name>A0A840MWI3_9PROT</name>
<dbReference type="Gene3D" id="3.30.450.20">
    <property type="entry name" value="PAS domain"/>
    <property type="match status" value="3"/>
</dbReference>